<dbReference type="CDD" id="cd06225">
    <property type="entry name" value="HAMP"/>
    <property type="match status" value="1"/>
</dbReference>
<evidence type="ECO:0000256" key="2">
    <source>
        <dbReference type="ARBA" id="ARBA00022475"/>
    </source>
</evidence>
<dbReference type="SUPFAM" id="SSF55874">
    <property type="entry name" value="ATPase domain of HSP90 chaperone/DNA topoisomerase II/histidine kinase"/>
    <property type="match status" value="1"/>
</dbReference>
<dbReference type="EMBL" id="BORQ01000002">
    <property type="protein sequence ID" value="GIO30703.1"/>
    <property type="molecule type" value="Genomic_DNA"/>
</dbReference>
<dbReference type="InterPro" id="IPR003660">
    <property type="entry name" value="HAMP_dom"/>
</dbReference>
<dbReference type="Gene3D" id="3.30.450.20">
    <property type="entry name" value="PAS domain"/>
    <property type="match status" value="1"/>
</dbReference>
<evidence type="ECO:0000256" key="7">
    <source>
        <dbReference type="ARBA" id="ARBA00022989"/>
    </source>
</evidence>
<dbReference type="GO" id="GO:0000155">
    <property type="term" value="F:phosphorelay sensor kinase activity"/>
    <property type="evidence" value="ECO:0007669"/>
    <property type="project" value="InterPro"/>
</dbReference>
<dbReference type="Pfam" id="PF02743">
    <property type="entry name" value="dCache_1"/>
    <property type="match status" value="1"/>
</dbReference>
<evidence type="ECO:0000256" key="9">
    <source>
        <dbReference type="SAM" id="Coils"/>
    </source>
</evidence>
<dbReference type="SMART" id="SM00387">
    <property type="entry name" value="HATPase_c"/>
    <property type="match status" value="1"/>
</dbReference>
<evidence type="ECO:0000313" key="12">
    <source>
        <dbReference type="EMBL" id="GIO30703.1"/>
    </source>
</evidence>
<protein>
    <submittedName>
        <fullName evidence="12">Sensor histidine kinase</fullName>
    </submittedName>
</protein>
<dbReference type="AlphaFoldDB" id="A0A920CAA9"/>
<sequence>MNLRNKLFTAFVVLIIVPVCILGVVTYIVSSHSIEEKYSRQTEYSLKSISYSIGTVLRQMDNVTDNGIATSVFHMALAAKDPSKQDLNEEQLSLNNSQRNFRNLLYNHPAISYAFLYNLRGAVVSVFTKENFKTMPFEDFKKQPLYQEVMDLNGVPKWIAPHEYPVLTGTEPVFTQIRLVKELSYFKNIGILVVQIKNWDIESIFRNLSPTQNMQSTQFMLVNDDGLILYDPNKTLEGKRISSVMKKAVHFGSGYQSFKTDFDNEKSIVSIYHMEDYSWNVVAVTSWASLSKETLVFAQWFIGITLLCLLAAITFNMVFMRRITGSIGVIVRFMRKVEGGDFNVQVEDRGKDELHILAKGFNDLVGQINSLFKQIKTEQKQKTEAELRVLQAQIKPHFLFNTLESINVLAIQNEGVKVSEMVHRLGNILRISIQDKEEIPLDQEIEHLRSYLEIQKFRFDDLFDYELDIPPELGRRSVLKLTLQPLVENCIQHGFEGIGYKGHIHVSCWTDRGRFILQVQDNGIGMSPEQLRKFVYMKTDKEEESGRNKVEDRHINEERRGLGVRSVADRIRIHYGEYYGLFICSSLLTGTIIQCVLPDAEWRDKNDP</sequence>
<evidence type="ECO:0000256" key="3">
    <source>
        <dbReference type="ARBA" id="ARBA00022553"/>
    </source>
</evidence>
<dbReference type="PANTHER" id="PTHR34220">
    <property type="entry name" value="SENSOR HISTIDINE KINASE YPDA"/>
    <property type="match status" value="1"/>
</dbReference>
<dbReference type="CDD" id="cd18774">
    <property type="entry name" value="PDC2_HK_sensor"/>
    <property type="match status" value="1"/>
</dbReference>
<comment type="caution">
    <text evidence="12">The sequence shown here is derived from an EMBL/GenBank/DDBJ whole genome shotgun (WGS) entry which is preliminary data.</text>
</comment>
<keyword evidence="2" id="KW-1003">Cell membrane</keyword>
<evidence type="ECO:0000256" key="10">
    <source>
        <dbReference type="SAM" id="Phobius"/>
    </source>
</evidence>
<dbReference type="InterPro" id="IPR010559">
    <property type="entry name" value="Sig_transdc_His_kin_internal"/>
</dbReference>
<name>A0A920CAA9_9BACL</name>
<evidence type="ECO:0000256" key="5">
    <source>
        <dbReference type="ARBA" id="ARBA00022692"/>
    </source>
</evidence>
<evidence type="ECO:0000256" key="8">
    <source>
        <dbReference type="ARBA" id="ARBA00023136"/>
    </source>
</evidence>
<dbReference type="PANTHER" id="PTHR34220:SF7">
    <property type="entry name" value="SENSOR HISTIDINE KINASE YPDA"/>
    <property type="match status" value="1"/>
</dbReference>
<dbReference type="Pfam" id="PF06580">
    <property type="entry name" value="His_kinase"/>
    <property type="match status" value="1"/>
</dbReference>
<keyword evidence="8 10" id="KW-0472">Membrane</keyword>
<dbReference type="Gene3D" id="6.10.340.10">
    <property type="match status" value="1"/>
</dbReference>
<dbReference type="Gene3D" id="3.30.565.10">
    <property type="entry name" value="Histidine kinase-like ATPase, C-terminal domain"/>
    <property type="match status" value="1"/>
</dbReference>
<feature type="transmembrane region" description="Helical" evidence="10">
    <location>
        <begin position="297"/>
        <end position="319"/>
    </location>
</feature>
<evidence type="ECO:0000256" key="4">
    <source>
        <dbReference type="ARBA" id="ARBA00022679"/>
    </source>
</evidence>
<proteinExistence type="predicted"/>
<dbReference type="Pfam" id="PF00672">
    <property type="entry name" value="HAMP"/>
    <property type="match status" value="1"/>
</dbReference>
<accession>A0A920CAA9</accession>
<evidence type="ECO:0000313" key="13">
    <source>
        <dbReference type="Proteomes" id="UP000679779"/>
    </source>
</evidence>
<organism evidence="12 13">
    <name type="scientific">Paenibacillus albilobatus</name>
    <dbReference type="NCBI Taxonomy" id="2716884"/>
    <lineage>
        <taxon>Bacteria</taxon>
        <taxon>Bacillati</taxon>
        <taxon>Bacillota</taxon>
        <taxon>Bacilli</taxon>
        <taxon>Bacillales</taxon>
        <taxon>Paenibacillaceae</taxon>
        <taxon>Paenibacillus</taxon>
    </lineage>
</organism>
<keyword evidence="3" id="KW-0597">Phosphoprotein</keyword>
<dbReference type="SMART" id="SM00304">
    <property type="entry name" value="HAMP"/>
    <property type="match status" value="1"/>
</dbReference>
<keyword evidence="5 10" id="KW-0812">Transmembrane</keyword>
<feature type="coiled-coil region" evidence="9">
    <location>
        <begin position="368"/>
        <end position="395"/>
    </location>
</feature>
<dbReference type="InterPro" id="IPR036890">
    <property type="entry name" value="HATPase_C_sf"/>
</dbReference>
<comment type="subcellular location">
    <subcellularLocation>
        <location evidence="1">Cell membrane</location>
        <topology evidence="1">Multi-pass membrane protein</topology>
    </subcellularLocation>
</comment>
<dbReference type="Proteomes" id="UP000679779">
    <property type="component" value="Unassembled WGS sequence"/>
</dbReference>
<dbReference type="InterPro" id="IPR050640">
    <property type="entry name" value="Bact_2-comp_sensor_kinase"/>
</dbReference>
<dbReference type="InterPro" id="IPR033479">
    <property type="entry name" value="dCache_1"/>
</dbReference>
<keyword evidence="4" id="KW-0808">Transferase</keyword>
<reference evidence="12" key="1">
    <citation type="submission" date="2021-03" db="EMBL/GenBank/DDBJ databases">
        <title>Antimicrobial resistance genes in bacteria isolated from Japanese honey, and their potential for conferring macrolide and lincosamide resistance in the American foulbrood pathogen Paenibacillus larvae.</title>
        <authorList>
            <person name="Okamoto M."/>
            <person name="Kumagai M."/>
            <person name="Kanamori H."/>
            <person name="Takamatsu D."/>
        </authorList>
    </citation>
    <scope>NUCLEOTIDE SEQUENCE</scope>
    <source>
        <strain evidence="12">J2TS6</strain>
    </source>
</reference>
<dbReference type="PROSITE" id="PS50885">
    <property type="entry name" value="HAMP"/>
    <property type="match status" value="1"/>
</dbReference>
<keyword evidence="7 10" id="KW-1133">Transmembrane helix</keyword>
<dbReference type="RefSeq" id="WP_160041010.1">
    <property type="nucleotide sequence ID" value="NZ_BORQ01000002.1"/>
</dbReference>
<evidence type="ECO:0000256" key="1">
    <source>
        <dbReference type="ARBA" id="ARBA00004651"/>
    </source>
</evidence>
<keyword evidence="13" id="KW-1185">Reference proteome</keyword>
<dbReference type="GO" id="GO:0005886">
    <property type="term" value="C:plasma membrane"/>
    <property type="evidence" value="ECO:0007669"/>
    <property type="project" value="UniProtKB-SubCell"/>
</dbReference>
<feature type="domain" description="HAMP" evidence="11">
    <location>
        <begin position="321"/>
        <end position="373"/>
    </location>
</feature>
<feature type="transmembrane region" description="Helical" evidence="10">
    <location>
        <begin position="7"/>
        <end position="29"/>
    </location>
</feature>
<keyword evidence="9" id="KW-0175">Coiled coil</keyword>
<evidence type="ECO:0000259" key="11">
    <source>
        <dbReference type="PROSITE" id="PS50885"/>
    </source>
</evidence>
<dbReference type="InterPro" id="IPR003594">
    <property type="entry name" value="HATPase_dom"/>
</dbReference>
<keyword evidence="6 12" id="KW-0418">Kinase</keyword>
<gene>
    <name evidence="12" type="ORF">J2TS6_18440</name>
</gene>
<evidence type="ECO:0000256" key="6">
    <source>
        <dbReference type="ARBA" id="ARBA00022777"/>
    </source>
</evidence>
<dbReference type="Pfam" id="PF02518">
    <property type="entry name" value="HATPase_c"/>
    <property type="match status" value="1"/>
</dbReference>
<dbReference type="SUPFAM" id="SSF158472">
    <property type="entry name" value="HAMP domain-like"/>
    <property type="match status" value="1"/>
</dbReference>